<dbReference type="NCBIfam" id="TIGR02962">
    <property type="entry name" value="hdxy_isourate"/>
    <property type="match status" value="1"/>
</dbReference>
<evidence type="ECO:0000256" key="1">
    <source>
        <dbReference type="ARBA" id="ARBA00001043"/>
    </source>
</evidence>
<accession>A0ABW2K989</accession>
<keyword evidence="5 7" id="KW-0659">Purine metabolism</keyword>
<dbReference type="InterPro" id="IPR014306">
    <property type="entry name" value="Hydroxyisourate_hydrolase"/>
</dbReference>
<evidence type="ECO:0000256" key="6">
    <source>
        <dbReference type="ARBA" id="ARBA00022801"/>
    </source>
</evidence>
<dbReference type="Gene3D" id="2.60.40.180">
    <property type="entry name" value="Transthyretin/hydroxyisourate hydrolase domain"/>
    <property type="match status" value="1"/>
</dbReference>
<dbReference type="GO" id="GO:0033971">
    <property type="term" value="F:hydroxyisourate hydrolase activity"/>
    <property type="evidence" value="ECO:0007669"/>
    <property type="project" value="UniProtKB-EC"/>
</dbReference>
<dbReference type="InterPro" id="IPR023419">
    <property type="entry name" value="Transthyretin_CS"/>
</dbReference>
<dbReference type="EC" id="3.5.2.17" evidence="7"/>
<name>A0ABW2K989_9BACI</name>
<comment type="subunit">
    <text evidence="4 7">Homotetramer.</text>
</comment>
<sequence length="117" mass="13275">MAGLTTHVLDLTHGTPADHVEIDLYTIKGKNKEHIKTDTTNLDGRLDTPLLTELEIHQGEFEIVFHIGSYFKRKGVELEEPNFLHAVPVRFGISKPDSHYHVPLLVSPWGYQVYRGS</sequence>
<evidence type="ECO:0000256" key="4">
    <source>
        <dbReference type="ARBA" id="ARBA00011881"/>
    </source>
</evidence>
<keyword evidence="10" id="KW-1185">Reference proteome</keyword>
<dbReference type="EMBL" id="JBHTBY010000017">
    <property type="protein sequence ID" value="MFC7322606.1"/>
    <property type="molecule type" value="Genomic_DNA"/>
</dbReference>
<evidence type="ECO:0000256" key="2">
    <source>
        <dbReference type="ARBA" id="ARBA00002704"/>
    </source>
</evidence>
<dbReference type="InterPro" id="IPR036817">
    <property type="entry name" value="Transthyretin/HIU_hydrolase_sf"/>
</dbReference>
<evidence type="ECO:0000256" key="7">
    <source>
        <dbReference type="RuleBase" id="RU361270"/>
    </source>
</evidence>
<dbReference type="PANTHER" id="PTHR10395">
    <property type="entry name" value="URICASE AND TRANSTHYRETIN-RELATED"/>
    <property type="match status" value="1"/>
</dbReference>
<dbReference type="Proteomes" id="UP001596494">
    <property type="component" value="Unassembled WGS sequence"/>
</dbReference>
<comment type="caution">
    <text evidence="9">The sequence shown here is derived from an EMBL/GenBank/DDBJ whole genome shotgun (WGS) entry which is preliminary data.</text>
</comment>
<dbReference type="PANTHER" id="PTHR10395:SF7">
    <property type="entry name" value="5-HYDROXYISOURATE HYDROLASE"/>
    <property type="match status" value="1"/>
</dbReference>
<evidence type="ECO:0000313" key="10">
    <source>
        <dbReference type="Proteomes" id="UP001596494"/>
    </source>
</evidence>
<comment type="function">
    <text evidence="2">Catalyzes the hydrolysis of 5-hydroxyisourate (HIU) to 2-oxo-4-hydroxy-4-carboxy-5-ureidoimidazoline (OHCU).</text>
</comment>
<proteinExistence type="inferred from homology"/>
<dbReference type="SUPFAM" id="SSF49472">
    <property type="entry name" value="Transthyretin (synonym: prealbumin)"/>
    <property type="match status" value="1"/>
</dbReference>
<dbReference type="Pfam" id="PF00576">
    <property type="entry name" value="Transthyretin"/>
    <property type="match status" value="1"/>
</dbReference>
<dbReference type="RefSeq" id="WP_289214980.1">
    <property type="nucleotide sequence ID" value="NZ_JAPVRC010000002.1"/>
</dbReference>
<evidence type="ECO:0000256" key="5">
    <source>
        <dbReference type="ARBA" id="ARBA00022631"/>
    </source>
</evidence>
<dbReference type="PROSITE" id="PS00769">
    <property type="entry name" value="TRANSTHYRETIN_2"/>
    <property type="match status" value="1"/>
</dbReference>
<keyword evidence="6 7" id="KW-0378">Hydrolase</keyword>
<comment type="catalytic activity">
    <reaction evidence="1 7">
        <text>5-hydroxyisourate + H2O = 5-hydroxy-2-oxo-4-ureido-2,5-dihydro-1H-imidazole-5-carboxylate + H(+)</text>
        <dbReference type="Rhea" id="RHEA:23736"/>
        <dbReference type="ChEBI" id="CHEBI:15377"/>
        <dbReference type="ChEBI" id="CHEBI:15378"/>
        <dbReference type="ChEBI" id="CHEBI:18072"/>
        <dbReference type="ChEBI" id="CHEBI:58639"/>
        <dbReference type="EC" id="3.5.2.17"/>
    </reaction>
</comment>
<dbReference type="PROSITE" id="PS00768">
    <property type="entry name" value="TRANSTHYRETIN_1"/>
    <property type="match status" value="1"/>
</dbReference>
<comment type="similarity">
    <text evidence="3 7">Belongs to the transthyretin family. 5-hydroxyisourate hydrolase subfamily.</text>
</comment>
<evidence type="ECO:0000313" key="9">
    <source>
        <dbReference type="EMBL" id="MFC7322606.1"/>
    </source>
</evidence>
<dbReference type="InterPro" id="IPR023418">
    <property type="entry name" value="Thyroxine_BS"/>
</dbReference>
<protein>
    <recommendedName>
        <fullName evidence="7">5-hydroxyisourate hydrolase</fullName>
        <shortName evidence="7">HIU hydrolase</shortName>
        <shortName evidence="7">HIUHase</shortName>
        <ecNumber evidence="7">3.5.2.17</ecNumber>
    </recommendedName>
</protein>
<evidence type="ECO:0000259" key="8">
    <source>
        <dbReference type="Pfam" id="PF00576"/>
    </source>
</evidence>
<dbReference type="InterPro" id="IPR023416">
    <property type="entry name" value="Transthyretin/HIU_hydrolase_d"/>
</dbReference>
<dbReference type="CDD" id="cd05822">
    <property type="entry name" value="TLP_HIUase"/>
    <property type="match status" value="1"/>
</dbReference>
<feature type="domain" description="Transthyretin/hydroxyisourate hydrolase" evidence="8">
    <location>
        <begin position="4"/>
        <end position="116"/>
    </location>
</feature>
<reference evidence="10" key="1">
    <citation type="journal article" date="2019" name="Int. J. Syst. Evol. Microbiol.">
        <title>The Global Catalogue of Microorganisms (GCM) 10K type strain sequencing project: providing services to taxonomists for standard genome sequencing and annotation.</title>
        <authorList>
            <consortium name="The Broad Institute Genomics Platform"/>
            <consortium name="The Broad Institute Genome Sequencing Center for Infectious Disease"/>
            <person name="Wu L."/>
            <person name="Ma J."/>
        </authorList>
    </citation>
    <scope>NUCLEOTIDE SEQUENCE [LARGE SCALE GENOMIC DNA]</scope>
    <source>
        <strain evidence="10">CCUG 73951</strain>
    </source>
</reference>
<evidence type="ECO:0000256" key="3">
    <source>
        <dbReference type="ARBA" id="ARBA00009850"/>
    </source>
</evidence>
<gene>
    <name evidence="9" type="primary">uraH</name>
    <name evidence="9" type="ORF">ACFQMN_17215</name>
</gene>
<organism evidence="9 10">
    <name type="scientific">Halobacillus campisalis</name>
    <dbReference type="NCBI Taxonomy" id="435909"/>
    <lineage>
        <taxon>Bacteria</taxon>
        <taxon>Bacillati</taxon>
        <taxon>Bacillota</taxon>
        <taxon>Bacilli</taxon>
        <taxon>Bacillales</taxon>
        <taxon>Bacillaceae</taxon>
        <taxon>Halobacillus</taxon>
    </lineage>
</organism>